<keyword evidence="2" id="KW-1185">Reference proteome</keyword>
<organism evidence="1 2">
    <name type="scientific">Vibrio viridaestus</name>
    <dbReference type="NCBI Taxonomy" id="2487322"/>
    <lineage>
        <taxon>Bacteria</taxon>
        <taxon>Pseudomonadati</taxon>
        <taxon>Pseudomonadota</taxon>
        <taxon>Gammaproteobacteria</taxon>
        <taxon>Vibrionales</taxon>
        <taxon>Vibrionaceae</taxon>
        <taxon>Vibrio</taxon>
    </lineage>
</organism>
<dbReference type="EMBL" id="RJVQ01000001">
    <property type="protein sequence ID" value="RQW65098.1"/>
    <property type="molecule type" value="Genomic_DNA"/>
</dbReference>
<evidence type="ECO:0008006" key="3">
    <source>
        <dbReference type="Google" id="ProtNLM"/>
    </source>
</evidence>
<dbReference type="Proteomes" id="UP000281112">
    <property type="component" value="Unassembled WGS sequence"/>
</dbReference>
<evidence type="ECO:0000313" key="1">
    <source>
        <dbReference type="EMBL" id="RQW65098.1"/>
    </source>
</evidence>
<dbReference type="SUPFAM" id="SSF75011">
    <property type="entry name" value="3-carboxy-cis,cis-mucoante lactonizing enzyme"/>
    <property type="match status" value="1"/>
</dbReference>
<accession>A0A3N9TL28</accession>
<name>A0A3N9TL28_9VIBR</name>
<evidence type="ECO:0000313" key="2">
    <source>
        <dbReference type="Proteomes" id="UP000281112"/>
    </source>
</evidence>
<gene>
    <name evidence="1" type="ORF">EES38_03430</name>
</gene>
<dbReference type="AlphaFoldDB" id="A0A3N9TL28"/>
<reference evidence="1 2" key="1">
    <citation type="submission" date="2018-11" db="EMBL/GenBank/DDBJ databases">
        <title>Vibrio LJC006 sp. nov., isolated from seawater during the bloom of the enteromorpha.</title>
        <authorList>
            <person name="Liang J."/>
        </authorList>
    </citation>
    <scope>NUCLEOTIDE SEQUENCE [LARGE SCALE GENOMIC DNA]</scope>
    <source>
        <strain evidence="1 2">LJC006</strain>
    </source>
</reference>
<protein>
    <recommendedName>
        <fullName evidence="3">Lipoprotein</fullName>
    </recommendedName>
</protein>
<proteinExistence type="predicted"/>
<comment type="caution">
    <text evidence="1">The sequence shown here is derived from an EMBL/GenBank/DDBJ whole genome shotgun (WGS) entry which is preliminary data.</text>
</comment>
<dbReference type="PROSITE" id="PS51257">
    <property type="entry name" value="PROKAR_LIPOPROTEIN"/>
    <property type="match status" value="1"/>
</dbReference>
<sequence>MRSIFLKAVLVTATFVVISSCTHSRTESAVVNATGVKTVGKIKSHDVAEASGIVVSRINPDILWMNNDSFNKSSVYAVDTSGKVRAEIRVLGKENIDWEDLAYFEQNGKSYILVADAGDNDENRKKSFIYAIEEPVLKKSHSKRQVFNIKPSWSLSFTYPDGAHDVESVAVDPSDNKILLLSKRDFPPELYQLPLHEGKNVIAERLGEIKTLPKPKDLHFRIIDILGLTSIPTGMDISSDGQQLAIMTYGNAFIYKKSPEHSWIDILKETPQVTIPLPELKQGEAIGFDGSGEHVYITTEKLPAPIIDVDIKQLESQQRLAKQK</sequence>